<dbReference type="InterPro" id="IPR040498">
    <property type="entry name" value="PriA_CRR"/>
</dbReference>
<keyword evidence="9 11" id="KW-0238">DNA-binding</keyword>
<feature type="binding site" evidence="11">
    <location>
        <position position="497"/>
    </location>
    <ligand>
        <name>Zn(2+)</name>
        <dbReference type="ChEBI" id="CHEBI:29105"/>
        <label>1</label>
    </ligand>
</feature>
<evidence type="ECO:0000256" key="11">
    <source>
        <dbReference type="HAMAP-Rule" id="MF_00983"/>
    </source>
</evidence>
<protein>
    <recommendedName>
        <fullName evidence="11">Replication restart protein PriA</fullName>
    </recommendedName>
    <alternativeName>
        <fullName evidence="11">ATP-dependent DNA helicase PriA</fullName>
        <ecNumber evidence="11">5.6.2.4</ecNumber>
    </alternativeName>
    <alternativeName>
        <fullName evidence="11">DNA 3'-5' helicase PriA</fullName>
    </alternativeName>
</protein>
<dbReference type="SMART" id="SM00487">
    <property type="entry name" value="DEXDc"/>
    <property type="match status" value="1"/>
</dbReference>
<evidence type="ECO:0000256" key="6">
    <source>
        <dbReference type="ARBA" id="ARBA00022806"/>
    </source>
</evidence>
<evidence type="ECO:0000313" key="14">
    <source>
        <dbReference type="EMBL" id="GEC63157.1"/>
    </source>
</evidence>
<comment type="caution">
    <text evidence="14">The sequence shown here is derived from an EMBL/GenBank/DDBJ whole genome shotgun (WGS) entry which is preliminary data.</text>
</comment>
<keyword evidence="7 11" id="KW-0862">Zinc</keyword>
<dbReference type="RefSeq" id="WP_264986116.1">
    <property type="nucleotide sequence ID" value="NZ_BJNN01000063.1"/>
</dbReference>
<dbReference type="InterPro" id="IPR027417">
    <property type="entry name" value="P-loop_NTPase"/>
</dbReference>
<keyword evidence="1 11" id="KW-0639">Primosome</keyword>
<organism evidence="14 15">
    <name type="scientific">Novacetimonas hansenii</name>
    <name type="common">Komagataeibacter hansenii</name>
    <dbReference type="NCBI Taxonomy" id="436"/>
    <lineage>
        <taxon>Bacteria</taxon>
        <taxon>Pseudomonadati</taxon>
        <taxon>Pseudomonadota</taxon>
        <taxon>Alphaproteobacteria</taxon>
        <taxon>Acetobacterales</taxon>
        <taxon>Acetobacteraceae</taxon>
        <taxon>Novacetimonas</taxon>
    </lineage>
</organism>
<evidence type="ECO:0000256" key="9">
    <source>
        <dbReference type="ARBA" id="ARBA00023125"/>
    </source>
</evidence>
<evidence type="ECO:0000256" key="1">
    <source>
        <dbReference type="ARBA" id="ARBA00022515"/>
    </source>
</evidence>
<dbReference type="Pfam" id="PF00270">
    <property type="entry name" value="DEAD"/>
    <property type="match status" value="1"/>
</dbReference>
<feature type="binding site" evidence="11">
    <location>
        <position position="500"/>
    </location>
    <ligand>
        <name>Zn(2+)</name>
        <dbReference type="ChEBI" id="CHEBI:29105"/>
        <label>1</label>
    </ligand>
</feature>
<dbReference type="SUPFAM" id="SSF52540">
    <property type="entry name" value="P-loop containing nucleoside triphosphate hydrolases"/>
    <property type="match status" value="2"/>
</dbReference>
<dbReference type="PANTHER" id="PTHR30580">
    <property type="entry name" value="PRIMOSOMAL PROTEIN N"/>
    <property type="match status" value="1"/>
</dbReference>
<comment type="catalytic activity">
    <reaction evidence="11">
        <text>Couples ATP hydrolysis with the unwinding of duplex DNA by translocating in the 3'-5' direction.</text>
        <dbReference type="EC" id="5.6.2.4"/>
    </reaction>
</comment>
<evidence type="ECO:0000256" key="12">
    <source>
        <dbReference type="SAM" id="MobiDB-lite"/>
    </source>
</evidence>
<proteinExistence type="inferred from homology"/>
<comment type="subunit">
    <text evidence="11">Component of the replication restart primosome.</text>
</comment>
<dbReference type="NCBIfam" id="NF004070">
    <property type="entry name" value="PRK05580.2-2"/>
    <property type="match status" value="1"/>
</dbReference>
<dbReference type="CDD" id="cd17929">
    <property type="entry name" value="DEXHc_priA"/>
    <property type="match status" value="1"/>
</dbReference>
<evidence type="ECO:0000256" key="7">
    <source>
        <dbReference type="ARBA" id="ARBA00022833"/>
    </source>
</evidence>
<evidence type="ECO:0000256" key="8">
    <source>
        <dbReference type="ARBA" id="ARBA00022840"/>
    </source>
</evidence>
<dbReference type="InterPro" id="IPR014001">
    <property type="entry name" value="Helicase_ATP-bd"/>
</dbReference>
<dbReference type="EMBL" id="BJNN01000063">
    <property type="protein sequence ID" value="GEC63157.1"/>
    <property type="molecule type" value="Genomic_DNA"/>
</dbReference>
<feature type="binding site" evidence="11">
    <location>
        <position position="506"/>
    </location>
    <ligand>
        <name>Zn(2+)</name>
        <dbReference type="ChEBI" id="CHEBI:29105"/>
        <label>2</label>
    </ligand>
</feature>
<evidence type="ECO:0000313" key="15">
    <source>
        <dbReference type="Proteomes" id="UP000319478"/>
    </source>
</evidence>
<comment type="similarity">
    <text evidence="11">Belongs to the helicase family. PriA subfamily.</text>
</comment>
<dbReference type="InterPro" id="IPR005259">
    <property type="entry name" value="PriA"/>
</dbReference>
<reference evidence="14 15" key="1">
    <citation type="submission" date="2019-06" db="EMBL/GenBank/DDBJ databases">
        <title>Whole genome shotgun sequence of Komagataeibacter hansenii NBRC 14820.</title>
        <authorList>
            <person name="Hosoyama A."/>
            <person name="Uohara A."/>
            <person name="Ohji S."/>
            <person name="Ichikawa N."/>
        </authorList>
    </citation>
    <scope>NUCLEOTIDE SEQUENCE [LARGE SCALE GENOMIC DNA]</scope>
    <source>
        <strain evidence="14 15">NBRC 14820</strain>
    </source>
</reference>
<keyword evidence="6 11" id="KW-0347">Helicase</keyword>
<dbReference type="Pfam" id="PF17764">
    <property type="entry name" value="PriA_3primeBD"/>
    <property type="match status" value="1"/>
</dbReference>
<dbReference type="NCBIfam" id="TIGR00595">
    <property type="entry name" value="priA"/>
    <property type="match status" value="1"/>
</dbReference>
<comment type="function">
    <text evidence="11">Initiates the restart of stalled replication forks, which reloads the replicative helicase on sites other than the origin of replication. Recognizes and binds to abandoned replication forks and remodels them to uncover a helicase loading site. Promotes assembly of the primosome at these replication forks.</text>
</comment>
<feature type="binding site" evidence="11">
    <location>
        <position position="537"/>
    </location>
    <ligand>
        <name>Zn(2+)</name>
        <dbReference type="ChEBI" id="CHEBI:29105"/>
        <label>1</label>
    </ligand>
</feature>
<dbReference type="InterPro" id="IPR042115">
    <property type="entry name" value="PriA_3primeBD_sf"/>
</dbReference>
<keyword evidence="8 11" id="KW-0067">ATP-binding</keyword>
<keyword evidence="3 11" id="KW-0479">Metal-binding</keyword>
<keyword evidence="2 11" id="KW-0235">DNA replication</keyword>
<accession>A0ABQ0SD51</accession>
<feature type="binding site" evidence="11">
    <location>
        <position position="509"/>
    </location>
    <ligand>
        <name>Zn(2+)</name>
        <dbReference type="ChEBI" id="CHEBI:29105"/>
        <label>2</label>
    </ligand>
</feature>
<dbReference type="InterPro" id="IPR041222">
    <property type="entry name" value="PriA_3primeBD"/>
</dbReference>
<gene>
    <name evidence="11 14" type="primary">priA</name>
    <name evidence="14" type="ORF">GHA01_10060</name>
</gene>
<dbReference type="Gene3D" id="3.40.50.300">
    <property type="entry name" value="P-loop containing nucleotide triphosphate hydrolases"/>
    <property type="match status" value="2"/>
</dbReference>
<keyword evidence="4 11" id="KW-0547">Nucleotide-binding</keyword>
<feature type="binding site" evidence="11">
    <location>
        <position position="540"/>
    </location>
    <ligand>
        <name>Zn(2+)</name>
        <dbReference type="ChEBI" id="CHEBI:29105"/>
        <label>1</label>
    </ligand>
</feature>
<dbReference type="EC" id="5.6.2.4" evidence="11"/>
<evidence type="ECO:0000256" key="2">
    <source>
        <dbReference type="ARBA" id="ARBA00022705"/>
    </source>
</evidence>
<dbReference type="InterPro" id="IPR041236">
    <property type="entry name" value="PriA_C"/>
</dbReference>
<dbReference type="Pfam" id="PF18319">
    <property type="entry name" value="Zn_ribbon_PriA"/>
    <property type="match status" value="1"/>
</dbReference>
<evidence type="ECO:0000256" key="4">
    <source>
        <dbReference type="ARBA" id="ARBA00022741"/>
    </source>
</evidence>
<feature type="binding site" evidence="11">
    <location>
        <position position="524"/>
    </location>
    <ligand>
        <name>Zn(2+)</name>
        <dbReference type="ChEBI" id="CHEBI:29105"/>
        <label>2</label>
    </ligand>
</feature>
<evidence type="ECO:0000256" key="3">
    <source>
        <dbReference type="ARBA" id="ARBA00022723"/>
    </source>
</evidence>
<dbReference type="Pfam" id="PF18074">
    <property type="entry name" value="PriA_C"/>
    <property type="match status" value="1"/>
</dbReference>
<sequence length="788" mass="85417">MPRRNHMPDLLESQPDSPAASADARPDPAHDTPRDTPHDGARDRTRDGARDGAQNAPQRVRVMLPLPFAGALDYRMPPAGTLHPGDIVTVPLGRRTETGVVWDTHLRLPPEFMPPPMPTVATGRLRAVSARLDLPPLPAALRQFIDWVAAYTLSPPGMVLAMALRANAMAAAPRPAAGWAVTDTLPPDLRLTPARHRVLEIARLGTPLSTTELANRAGVGASVVRGLVQAGCLREVALPTPPAFGMPDPTHAPPVLEGEQADVARALRNTVAEDRFSITLLEGVTGSGKTEIYMEAIAACLEKGLQALVLLPEIALSSQWTGRFARRFGTQPALWHSDLGTRLRRVTWRSVADGAARVVVGARSALFLPFARLGLIIVDEEHETSFKQEEGVTYNARDMAVVRARMDAAPIVLVSATPSLETLANVGAGRYRHLRLGARHGNASMPQVRTLDMRADPPERGLFLSPVLTGAIRDAIGRQEQAMLFLNRRGYAPLTLCRTCGHRMQCPNCTAWLVEHRARHILTCHHCGHNEQMPPACPSCNAEDSLTPIGPGVERITEEARATFPDARILVMASDTLHGPAATADAVERIARREIDLVIGTQIVAKGWHFPHLTVVGIVDADLGLGGGDLRAAERTVQLLHQVAGRAGRAEAAGHVLLQSYVPDHPVMEALVSGDFTSFMEQEAEQRRPGFWPPFGRLVALIVSADTPEAADMTARALGHAAPHLDGVQVLGPAPAPLAILRGRHRQRLLLRARRNIPVQPIMREWLSRVKPERGARVDVDIDPISFL</sequence>
<evidence type="ECO:0000256" key="5">
    <source>
        <dbReference type="ARBA" id="ARBA00022801"/>
    </source>
</evidence>
<keyword evidence="10 11" id="KW-0413">Isomerase</keyword>
<keyword evidence="5 11" id="KW-0378">Hydrolase</keyword>
<dbReference type="PROSITE" id="PS51192">
    <property type="entry name" value="HELICASE_ATP_BIND_1"/>
    <property type="match status" value="1"/>
</dbReference>
<feature type="domain" description="Helicase ATP-binding" evidence="13">
    <location>
        <begin position="270"/>
        <end position="436"/>
    </location>
</feature>
<dbReference type="PANTHER" id="PTHR30580:SF0">
    <property type="entry name" value="PRIMOSOMAL PROTEIN N"/>
    <property type="match status" value="1"/>
</dbReference>
<dbReference type="SMART" id="SM00490">
    <property type="entry name" value="HELICc"/>
    <property type="match status" value="1"/>
</dbReference>
<feature type="region of interest" description="Disordered" evidence="12">
    <location>
        <begin position="1"/>
        <end position="61"/>
    </location>
</feature>
<dbReference type="Gene3D" id="3.40.1440.60">
    <property type="entry name" value="PriA, 3(prime) DNA-binding domain"/>
    <property type="match status" value="1"/>
</dbReference>
<comment type="catalytic activity">
    <reaction evidence="11">
        <text>ATP + H2O = ADP + phosphate + H(+)</text>
        <dbReference type="Rhea" id="RHEA:13065"/>
        <dbReference type="ChEBI" id="CHEBI:15377"/>
        <dbReference type="ChEBI" id="CHEBI:15378"/>
        <dbReference type="ChEBI" id="CHEBI:30616"/>
        <dbReference type="ChEBI" id="CHEBI:43474"/>
        <dbReference type="ChEBI" id="CHEBI:456216"/>
        <dbReference type="EC" id="5.6.2.4"/>
    </reaction>
</comment>
<name>A0ABQ0SD51_NOVHA</name>
<feature type="compositionally biased region" description="Basic and acidic residues" evidence="12">
    <location>
        <begin position="24"/>
        <end position="50"/>
    </location>
</feature>
<evidence type="ECO:0000256" key="10">
    <source>
        <dbReference type="ARBA" id="ARBA00023235"/>
    </source>
</evidence>
<dbReference type="InterPro" id="IPR001650">
    <property type="entry name" value="Helicase_C-like"/>
</dbReference>
<feature type="binding site" evidence="11">
    <location>
        <position position="527"/>
    </location>
    <ligand>
        <name>Zn(2+)</name>
        <dbReference type="ChEBI" id="CHEBI:29105"/>
        <label>2</label>
    </ligand>
</feature>
<evidence type="ECO:0000259" key="13">
    <source>
        <dbReference type="PROSITE" id="PS51192"/>
    </source>
</evidence>
<dbReference type="HAMAP" id="MF_00983">
    <property type="entry name" value="PriA"/>
    <property type="match status" value="1"/>
</dbReference>
<dbReference type="InterPro" id="IPR011545">
    <property type="entry name" value="DEAD/DEAH_box_helicase_dom"/>
</dbReference>
<comment type="cofactor">
    <cofactor evidence="11">
        <name>Zn(2+)</name>
        <dbReference type="ChEBI" id="CHEBI:29105"/>
    </cofactor>
    <text evidence="11">Binds 2 zinc ions per subunit.</text>
</comment>
<dbReference type="Proteomes" id="UP000319478">
    <property type="component" value="Unassembled WGS sequence"/>
</dbReference>
<keyword evidence="15" id="KW-1185">Reference proteome</keyword>